<dbReference type="EMBL" id="KB007857">
    <property type="protein sequence ID" value="ELR23452.1"/>
    <property type="molecule type" value="Genomic_DNA"/>
</dbReference>
<dbReference type="GO" id="GO:0005737">
    <property type="term" value="C:cytoplasm"/>
    <property type="evidence" value="ECO:0007669"/>
    <property type="project" value="TreeGrafter"/>
</dbReference>
<evidence type="ECO:0000256" key="1">
    <source>
        <dbReference type="ARBA" id="ARBA00007471"/>
    </source>
</evidence>
<dbReference type="PANTHER" id="PTHR10807">
    <property type="entry name" value="MYOTUBULARIN-RELATED"/>
    <property type="match status" value="1"/>
</dbReference>
<dbReference type="OrthoDB" id="8723068at2759"/>
<dbReference type="PANTHER" id="PTHR10807:SF128">
    <property type="entry name" value="PHOSPHATIDYLINOSITOL-3,5-BISPHOSPHATE 3-PHOSPHATASE"/>
    <property type="match status" value="1"/>
</dbReference>
<keyword evidence="5" id="KW-1185">Reference proteome</keyword>
<evidence type="ECO:0000313" key="4">
    <source>
        <dbReference type="EMBL" id="ELR23452.1"/>
    </source>
</evidence>
<dbReference type="SUPFAM" id="SSF50729">
    <property type="entry name" value="PH domain-like"/>
    <property type="match status" value="1"/>
</dbReference>
<comment type="similarity">
    <text evidence="1">Belongs to the protein-tyrosine phosphatase family. Non-receptor class myotubularin subfamily.</text>
</comment>
<evidence type="ECO:0000256" key="2">
    <source>
        <dbReference type="SAM" id="MobiDB-lite"/>
    </source>
</evidence>
<dbReference type="Proteomes" id="UP000011083">
    <property type="component" value="Unassembled WGS sequence"/>
</dbReference>
<gene>
    <name evidence="4" type="ORF">ACA1_070610</name>
</gene>
<dbReference type="KEGG" id="acan:ACA1_070610"/>
<reference evidence="4 5" key="1">
    <citation type="journal article" date="2013" name="Genome Biol.">
        <title>Genome of Acanthamoeba castellanii highlights extensive lateral gene transfer and early evolution of tyrosine kinase signaling.</title>
        <authorList>
            <person name="Clarke M."/>
            <person name="Lohan A.J."/>
            <person name="Liu B."/>
            <person name="Lagkouvardos I."/>
            <person name="Roy S."/>
            <person name="Zafar N."/>
            <person name="Bertelli C."/>
            <person name="Schilde C."/>
            <person name="Kianianmomeni A."/>
            <person name="Burglin T.R."/>
            <person name="Frech C."/>
            <person name="Turcotte B."/>
            <person name="Kopec K.O."/>
            <person name="Synnott J.M."/>
            <person name="Choo C."/>
            <person name="Paponov I."/>
            <person name="Finkler A."/>
            <person name="Soon Heng Tan C."/>
            <person name="Hutchins A.P."/>
            <person name="Weinmeier T."/>
            <person name="Rattei T."/>
            <person name="Chu J.S."/>
            <person name="Gimenez G."/>
            <person name="Irimia M."/>
            <person name="Rigden D.J."/>
            <person name="Fitzpatrick D.A."/>
            <person name="Lorenzo-Morales J."/>
            <person name="Bateman A."/>
            <person name="Chiu C.H."/>
            <person name="Tang P."/>
            <person name="Hegemann P."/>
            <person name="Fromm H."/>
            <person name="Raoult D."/>
            <person name="Greub G."/>
            <person name="Miranda-Saavedra D."/>
            <person name="Chen N."/>
            <person name="Nash P."/>
            <person name="Ginger M.L."/>
            <person name="Horn M."/>
            <person name="Schaap P."/>
            <person name="Caler L."/>
            <person name="Loftus B."/>
        </authorList>
    </citation>
    <scope>NUCLEOTIDE SEQUENCE [LARGE SCALE GENOMIC DNA]</scope>
    <source>
        <strain evidence="4 5">Neff</strain>
    </source>
</reference>
<organism evidence="4 5">
    <name type="scientific">Acanthamoeba castellanii (strain ATCC 30010 / Neff)</name>
    <dbReference type="NCBI Taxonomy" id="1257118"/>
    <lineage>
        <taxon>Eukaryota</taxon>
        <taxon>Amoebozoa</taxon>
        <taxon>Discosea</taxon>
        <taxon>Longamoebia</taxon>
        <taxon>Centramoebida</taxon>
        <taxon>Acanthamoebidae</taxon>
        <taxon>Acanthamoeba</taxon>
    </lineage>
</organism>
<dbReference type="InterPro" id="IPR030564">
    <property type="entry name" value="Myotubularin"/>
</dbReference>
<dbReference type="InterPro" id="IPR010569">
    <property type="entry name" value="Myotubularin-like_Pase_dom"/>
</dbReference>
<feature type="region of interest" description="Disordered" evidence="2">
    <location>
        <begin position="1"/>
        <end position="31"/>
    </location>
</feature>
<dbReference type="GeneID" id="14924430"/>
<feature type="compositionally biased region" description="Pro residues" evidence="2">
    <location>
        <begin position="12"/>
        <end position="22"/>
    </location>
</feature>
<feature type="domain" description="Myotubularin phosphatase" evidence="3">
    <location>
        <begin position="197"/>
        <end position="252"/>
    </location>
</feature>
<dbReference type="InterPro" id="IPR011993">
    <property type="entry name" value="PH-like_dom_sf"/>
</dbReference>
<dbReference type="Pfam" id="PF06602">
    <property type="entry name" value="Myotub-related"/>
    <property type="match status" value="1"/>
</dbReference>
<dbReference type="RefSeq" id="XP_004352980.1">
    <property type="nucleotide sequence ID" value="XM_004352928.1"/>
</dbReference>
<proteinExistence type="inferred from homology"/>
<dbReference type="InterPro" id="IPR029021">
    <property type="entry name" value="Prot-tyrosine_phosphatase-like"/>
</dbReference>
<dbReference type="SUPFAM" id="SSF52799">
    <property type="entry name" value="(Phosphotyrosine protein) phosphatases II"/>
    <property type="match status" value="1"/>
</dbReference>
<dbReference type="Gene3D" id="2.30.29.30">
    <property type="entry name" value="Pleckstrin-homology domain (PH domain)/Phosphotyrosine-binding domain (PTB)"/>
    <property type="match status" value="1"/>
</dbReference>
<dbReference type="VEuPathDB" id="AmoebaDB:ACA1_070610"/>
<accession>L8HDZ6</accession>
<evidence type="ECO:0000259" key="3">
    <source>
        <dbReference type="PROSITE" id="PS51339"/>
    </source>
</evidence>
<protein>
    <submittedName>
        <fullName evidence="4">Myotubularin, putative</fullName>
    </submittedName>
</protein>
<dbReference type="GO" id="GO:0004438">
    <property type="term" value="F:phosphatidylinositol-3-phosphate phosphatase activity"/>
    <property type="evidence" value="ECO:0007669"/>
    <property type="project" value="TreeGrafter"/>
</dbReference>
<dbReference type="AlphaFoldDB" id="L8HDZ6"/>
<dbReference type="PROSITE" id="PS51339">
    <property type="entry name" value="PPASE_MYOTUBULARIN"/>
    <property type="match status" value="1"/>
</dbReference>
<dbReference type="GO" id="GO:0046856">
    <property type="term" value="P:phosphatidylinositol dephosphorylation"/>
    <property type="evidence" value="ECO:0007669"/>
    <property type="project" value="TreeGrafter"/>
</dbReference>
<dbReference type="GO" id="GO:0016020">
    <property type="term" value="C:membrane"/>
    <property type="evidence" value="ECO:0007669"/>
    <property type="project" value="TreeGrafter"/>
</dbReference>
<name>L8HDZ6_ACACF</name>
<evidence type="ECO:0000313" key="5">
    <source>
        <dbReference type="Proteomes" id="UP000011083"/>
    </source>
</evidence>
<sequence length="252" mass="28519">MKAAAPQDEQPNPSPSPGPSPNKPKVAKHHKAKGLVVVPGEVEKFIGEALLRSHPAFDVAAQLSGRLHLTNFRLIFLPDHTSQRVPLGSIFRVKYFDRRDRSNKSHSKAKAKGGAVQPKTPAGYHLILCLKCKDFREVVFALDTRDDRHAEFYGAVLKRTFPANVRELFAFSFRPPWEQVARWSFYDPQEEFQRQGLLVVPKSIDDDTLRKVADFRSKGRLPVLSYKHVNQPASLDCKAFGLSERADWMTEC</sequence>